<name>A0A9J5XS77_SOLCO</name>
<evidence type="ECO:0000313" key="1">
    <source>
        <dbReference type="EMBL" id="KAG5589822.1"/>
    </source>
</evidence>
<comment type="caution">
    <text evidence="1">The sequence shown here is derived from an EMBL/GenBank/DDBJ whole genome shotgun (WGS) entry which is preliminary data.</text>
</comment>
<sequence length="66" mass="7827">MLNGAESWPIKNSHVQKMNVVEMRMQRWICGHTRRDEIKSEDVPDKMEVASVMDQLREVKLKWLGM</sequence>
<keyword evidence="2" id="KW-1185">Reference proteome</keyword>
<dbReference type="OrthoDB" id="425681at2759"/>
<dbReference type="AlphaFoldDB" id="A0A9J5XS77"/>
<gene>
    <name evidence="1" type="ORF">H5410_040336</name>
</gene>
<accession>A0A9J5XS77</accession>
<dbReference type="PANTHER" id="PTHR46238">
    <property type="entry name" value="REVERSE TRANSCRIPTASE DOMAIN-CONTAINING PROTEIN"/>
    <property type="match status" value="1"/>
</dbReference>
<protein>
    <submittedName>
        <fullName evidence="1">Uncharacterized protein</fullName>
    </submittedName>
</protein>
<organism evidence="1 2">
    <name type="scientific">Solanum commersonii</name>
    <name type="common">Commerson's wild potato</name>
    <name type="synonym">Commerson's nightshade</name>
    <dbReference type="NCBI Taxonomy" id="4109"/>
    <lineage>
        <taxon>Eukaryota</taxon>
        <taxon>Viridiplantae</taxon>
        <taxon>Streptophyta</taxon>
        <taxon>Embryophyta</taxon>
        <taxon>Tracheophyta</taxon>
        <taxon>Spermatophyta</taxon>
        <taxon>Magnoliopsida</taxon>
        <taxon>eudicotyledons</taxon>
        <taxon>Gunneridae</taxon>
        <taxon>Pentapetalae</taxon>
        <taxon>asterids</taxon>
        <taxon>lamiids</taxon>
        <taxon>Solanales</taxon>
        <taxon>Solanaceae</taxon>
        <taxon>Solanoideae</taxon>
        <taxon>Solaneae</taxon>
        <taxon>Solanum</taxon>
    </lineage>
</organism>
<evidence type="ECO:0000313" key="2">
    <source>
        <dbReference type="Proteomes" id="UP000824120"/>
    </source>
</evidence>
<proteinExistence type="predicted"/>
<reference evidence="1 2" key="1">
    <citation type="submission" date="2020-09" db="EMBL/GenBank/DDBJ databases">
        <title>De no assembly of potato wild relative species, Solanum commersonii.</title>
        <authorList>
            <person name="Cho K."/>
        </authorList>
    </citation>
    <scope>NUCLEOTIDE SEQUENCE [LARGE SCALE GENOMIC DNA]</scope>
    <source>
        <strain evidence="1">LZ3.2</strain>
        <tissue evidence="1">Leaf</tissue>
    </source>
</reference>
<dbReference type="Proteomes" id="UP000824120">
    <property type="component" value="Chromosome 8"/>
</dbReference>
<dbReference type="EMBL" id="JACXVP010000008">
    <property type="protein sequence ID" value="KAG5589822.1"/>
    <property type="molecule type" value="Genomic_DNA"/>
</dbReference>
<dbReference type="PANTHER" id="PTHR46238:SF8">
    <property type="entry name" value="ENDONUCLEASE_EXONUCLEASE_PHOSPHATASE DOMAIN-CONTAINING PROTEIN"/>
    <property type="match status" value="1"/>
</dbReference>